<dbReference type="Proteomes" id="UP000182125">
    <property type="component" value="Unassembled WGS sequence"/>
</dbReference>
<dbReference type="Proteomes" id="UP000051862">
    <property type="component" value="Unassembled WGS sequence"/>
</dbReference>
<accession>A0A0Q2UPF8</accession>
<dbReference type="KEGG" id="ttd:A3L14_01715"/>
<dbReference type="OrthoDB" id="95069at2157"/>
<reference evidence="3 5" key="1">
    <citation type="submission" date="2015-08" db="EMBL/GenBank/DDBJ databases">
        <title>Thermococcus thioreducens DSM 14981 genome sequencing.</title>
        <authorList>
            <person name="Hong S.-J."/>
            <person name="Kim M.-C."/>
            <person name="Shin J.-H."/>
        </authorList>
    </citation>
    <scope>NUCLEOTIDE SEQUENCE [LARGE SCALE GENOMIC DNA]</scope>
    <source>
        <strain evidence="3 5">DSM 14981</strain>
    </source>
</reference>
<dbReference type="EMBL" id="FOIW01000002">
    <property type="protein sequence ID" value="SEW15677.1"/>
    <property type="molecule type" value="Genomic_DNA"/>
</dbReference>
<evidence type="ECO:0000313" key="3">
    <source>
        <dbReference type="EMBL" id="KQH82584.1"/>
    </source>
</evidence>
<evidence type="ECO:0000313" key="7">
    <source>
        <dbReference type="Proteomes" id="UP000250136"/>
    </source>
</evidence>
<dbReference type="InterPro" id="IPR044908">
    <property type="entry name" value="NitrOD5-like_sf"/>
</dbReference>
<reference evidence="2 7" key="2">
    <citation type="submission" date="2016-04" db="EMBL/GenBank/DDBJ databases">
        <title>Complete genome sequence of Thermococcus thioreducens type strain OGL-20P.</title>
        <authorList>
            <person name="Oger P.M."/>
        </authorList>
    </citation>
    <scope>NUCLEOTIDE SEQUENCE [LARGE SCALE GENOMIC DNA]</scope>
    <source>
        <strain evidence="2 7">OGL-20P</strain>
    </source>
</reference>
<dbReference type="Gene3D" id="1.10.1200.200">
    <property type="entry name" value="Protein of unknown function DUF3227"/>
    <property type="match status" value="1"/>
</dbReference>
<dbReference type="GeneID" id="33333099"/>
<sequence length="98" mass="11064">MSSIKITPAFVAVTTHEILQKLGKPFEATINTYLLSKYGKGIEIIEDNPRTFYTALKELFGEFAARVFIYDLIKELDIPIKSTDIEDMITALEGYLGE</sequence>
<evidence type="ECO:0000313" key="4">
    <source>
        <dbReference type="EMBL" id="SEW15677.1"/>
    </source>
</evidence>
<dbReference type="EMBL" id="CP015105">
    <property type="protein sequence ID" value="ASJ11681.1"/>
    <property type="molecule type" value="Genomic_DNA"/>
</dbReference>
<evidence type="ECO:0000313" key="6">
    <source>
        <dbReference type="Proteomes" id="UP000182125"/>
    </source>
</evidence>
<proteinExistence type="predicted"/>
<dbReference type="RefSeq" id="WP_055429165.1">
    <property type="nucleotide sequence ID" value="NZ_CP015105.1"/>
</dbReference>
<evidence type="ECO:0000259" key="1">
    <source>
        <dbReference type="Pfam" id="PF11537"/>
    </source>
</evidence>
<dbReference type="Pfam" id="PF11537">
    <property type="entry name" value="NitrOD5"/>
    <property type="match status" value="1"/>
</dbReference>
<dbReference type="PATRIC" id="fig|277988.4.peg.987"/>
<dbReference type="AlphaFoldDB" id="A0A0Q2UPF8"/>
<dbReference type="STRING" id="277988.SAMN05216170_1938"/>
<dbReference type="InterPro" id="IPR021609">
    <property type="entry name" value="NitrOD5"/>
</dbReference>
<name>A0A0Q2UPF8_9EURY</name>
<evidence type="ECO:0000313" key="2">
    <source>
        <dbReference type="EMBL" id="ASJ11681.1"/>
    </source>
</evidence>
<keyword evidence="7" id="KW-1185">Reference proteome</keyword>
<organism evidence="3 5">
    <name type="scientific">Thermococcus thioreducens</name>
    <dbReference type="NCBI Taxonomy" id="277988"/>
    <lineage>
        <taxon>Archaea</taxon>
        <taxon>Methanobacteriati</taxon>
        <taxon>Methanobacteriota</taxon>
        <taxon>Thermococci</taxon>
        <taxon>Thermococcales</taxon>
        <taxon>Thermococcaceae</taxon>
        <taxon>Thermococcus</taxon>
    </lineage>
</organism>
<protein>
    <recommendedName>
        <fullName evidence="1">Nitrosopumilus output domain-containing protein</fullName>
    </recommendedName>
</protein>
<reference evidence="4 6" key="3">
    <citation type="submission" date="2016-10" db="EMBL/GenBank/DDBJ databases">
        <authorList>
            <person name="de Groot N.N."/>
        </authorList>
    </citation>
    <scope>NUCLEOTIDE SEQUENCE [LARGE SCALE GENOMIC DNA]</scope>
    <source>
        <strain evidence="4 6">OGL-20</strain>
    </source>
</reference>
<dbReference type="EMBL" id="LIXN01000007">
    <property type="protein sequence ID" value="KQH82584.1"/>
    <property type="molecule type" value="Genomic_DNA"/>
</dbReference>
<dbReference type="Proteomes" id="UP000250136">
    <property type="component" value="Chromosome"/>
</dbReference>
<feature type="domain" description="Nitrosopumilus output" evidence="1">
    <location>
        <begin position="11"/>
        <end position="78"/>
    </location>
</feature>
<evidence type="ECO:0000313" key="5">
    <source>
        <dbReference type="Proteomes" id="UP000051862"/>
    </source>
</evidence>
<gene>
    <name evidence="2" type="ORF">A3L14_01715</name>
    <name evidence="3" type="ORF">AMR53_04720</name>
    <name evidence="4" type="ORF">SAMN05216170_1938</name>
</gene>